<evidence type="ECO:0000259" key="2">
    <source>
        <dbReference type="SMART" id="SM00903"/>
    </source>
</evidence>
<dbReference type="EMBL" id="SMKQ01000028">
    <property type="protein sequence ID" value="TDD50045.1"/>
    <property type="molecule type" value="Genomic_DNA"/>
</dbReference>
<gene>
    <name evidence="3" type="ORF">E1286_12770</name>
</gene>
<dbReference type="PANTHER" id="PTHR30466">
    <property type="entry name" value="FLAVIN REDUCTASE"/>
    <property type="match status" value="1"/>
</dbReference>
<dbReference type="Pfam" id="PF01613">
    <property type="entry name" value="Flavin_Reduct"/>
    <property type="match status" value="1"/>
</dbReference>
<evidence type="ECO:0000256" key="1">
    <source>
        <dbReference type="ARBA" id="ARBA00023002"/>
    </source>
</evidence>
<dbReference type="GO" id="GO:0042602">
    <property type="term" value="F:riboflavin reductase (NADPH) activity"/>
    <property type="evidence" value="ECO:0007669"/>
    <property type="project" value="TreeGrafter"/>
</dbReference>
<dbReference type="OrthoDB" id="9792858at2"/>
<dbReference type="GO" id="GO:0010181">
    <property type="term" value="F:FMN binding"/>
    <property type="evidence" value="ECO:0007669"/>
    <property type="project" value="InterPro"/>
</dbReference>
<dbReference type="InterPro" id="IPR002563">
    <property type="entry name" value="Flavin_Rdtase-like_dom"/>
</dbReference>
<dbReference type="InterPro" id="IPR012349">
    <property type="entry name" value="Split_barrel_FMN-bd"/>
</dbReference>
<dbReference type="PANTHER" id="PTHR30466:SF1">
    <property type="entry name" value="FMN REDUCTASE (NADH) RUTF"/>
    <property type="match status" value="1"/>
</dbReference>
<organism evidence="3 4">
    <name type="scientific">Nonomuraea terrae</name>
    <dbReference type="NCBI Taxonomy" id="2530383"/>
    <lineage>
        <taxon>Bacteria</taxon>
        <taxon>Bacillati</taxon>
        <taxon>Actinomycetota</taxon>
        <taxon>Actinomycetes</taxon>
        <taxon>Streptosporangiales</taxon>
        <taxon>Streptosporangiaceae</taxon>
        <taxon>Nonomuraea</taxon>
    </lineage>
</organism>
<keyword evidence="1" id="KW-0560">Oxidoreductase</keyword>
<comment type="caution">
    <text evidence="3">The sequence shown here is derived from an EMBL/GenBank/DDBJ whole genome shotgun (WGS) entry which is preliminary data.</text>
</comment>
<dbReference type="SUPFAM" id="SSF50475">
    <property type="entry name" value="FMN-binding split barrel"/>
    <property type="match status" value="1"/>
</dbReference>
<dbReference type="SMART" id="SM00903">
    <property type="entry name" value="Flavin_Reduct"/>
    <property type="match status" value="1"/>
</dbReference>
<dbReference type="Gene3D" id="2.30.110.10">
    <property type="entry name" value="Electron Transport, Fmn-binding Protein, Chain A"/>
    <property type="match status" value="1"/>
</dbReference>
<evidence type="ECO:0000313" key="3">
    <source>
        <dbReference type="EMBL" id="TDD50045.1"/>
    </source>
</evidence>
<accession>A0A4R4YX37</accession>
<keyword evidence="4" id="KW-1185">Reference proteome</keyword>
<feature type="domain" description="Flavin reductase like" evidence="2">
    <location>
        <begin position="1"/>
        <end position="143"/>
    </location>
</feature>
<dbReference type="InterPro" id="IPR050268">
    <property type="entry name" value="NADH-dep_flavin_reductase"/>
</dbReference>
<dbReference type="Proteomes" id="UP000295302">
    <property type="component" value="Unassembled WGS sequence"/>
</dbReference>
<evidence type="ECO:0000313" key="4">
    <source>
        <dbReference type="Proteomes" id="UP000295302"/>
    </source>
</evidence>
<sequence length="159" mass="16880">MAHLAAPVTVVTTVGGDGRPHAFTASAVCSLSADPPLLLVCVNRSGSAHDVFTTADRFLVNVLGHEQAHVARAFARHLRAEDEARLATLELGLPGLPDASARFACTRQGVLPGGDHSILVGRPEQVALSGAPPLIHYRRGWHQPAALPAHRPSQPFRLF</sequence>
<name>A0A4R4YX37_9ACTN</name>
<proteinExistence type="predicted"/>
<protein>
    <submittedName>
        <fullName evidence="3">Flavin reductase</fullName>
    </submittedName>
</protein>
<reference evidence="3 4" key="1">
    <citation type="submission" date="2019-03" db="EMBL/GenBank/DDBJ databases">
        <title>Draft genome sequences of novel Actinobacteria.</title>
        <authorList>
            <person name="Sahin N."/>
            <person name="Ay H."/>
            <person name="Saygin H."/>
        </authorList>
    </citation>
    <scope>NUCLEOTIDE SEQUENCE [LARGE SCALE GENOMIC DNA]</scope>
    <source>
        <strain evidence="3 4">CH32</strain>
    </source>
</reference>
<dbReference type="AlphaFoldDB" id="A0A4R4YX37"/>